<name>A0AAV2HDZ5_LYMST</name>
<keyword evidence="2" id="KW-0732">Signal</keyword>
<organism evidence="3 4">
    <name type="scientific">Lymnaea stagnalis</name>
    <name type="common">Great pond snail</name>
    <name type="synonym">Helix stagnalis</name>
    <dbReference type="NCBI Taxonomy" id="6523"/>
    <lineage>
        <taxon>Eukaryota</taxon>
        <taxon>Metazoa</taxon>
        <taxon>Spiralia</taxon>
        <taxon>Lophotrochozoa</taxon>
        <taxon>Mollusca</taxon>
        <taxon>Gastropoda</taxon>
        <taxon>Heterobranchia</taxon>
        <taxon>Euthyneura</taxon>
        <taxon>Panpulmonata</taxon>
        <taxon>Hygrophila</taxon>
        <taxon>Lymnaeoidea</taxon>
        <taxon>Lymnaeidae</taxon>
        <taxon>Lymnaea</taxon>
    </lineage>
</organism>
<feature type="signal peptide" evidence="2">
    <location>
        <begin position="1"/>
        <end position="23"/>
    </location>
</feature>
<keyword evidence="1" id="KW-1133">Transmembrane helix</keyword>
<keyword evidence="1" id="KW-0472">Membrane</keyword>
<feature type="chain" id="PRO_5043752085" evidence="2">
    <location>
        <begin position="24"/>
        <end position="106"/>
    </location>
</feature>
<dbReference type="AlphaFoldDB" id="A0AAV2HDZ5"/>
<keyword evidence="1" id="KW-0812">Transmembrane</keyword>
<evidence type="ECO:0000313" key="4">
    <source>
        <dbReference type="Proteomes" id="UP001497497"/>
    </source>
</evidence>
<evidence type="ECO:0000313" key="3">
    <source>
        <dbReference type="EMBL" id="CAL1532115.1"/>
    </source>
</evidence>
<dbReference type="EMBL" id="CAXITT010000106">
    <property type="protein sequence ID" value="CAL1532115.1"/>
    <property type="molecule type" value="Genomic_DNA"/>
</dbReference>
<keyword evidence="4" id="KW-1185">Reference proteome</keyword>
<proteinExistence type="predicted"/>
<evidence type="ECO:0000256" key="2">
    <source>
        <dbReference type="SAM" id="SignalP"/>
    </source>
</evidence>
<dbReference type="Proteomes" id="UP001497497">
    <property type="component" value="Unassembled WGS sequence"/>
</dbReference>
<sequence length="106" mass="11008">MTKISFTLLTVCLFVATIDIAWAVCPTCNAPGTYTCSLYSTYMTCLDTIASDATCIAEEKTNAAAIASTTRTAMALLGCSGVSGLASSLSLILAFSGLAYLLSNKR</sequence>
<protein>
    <submittedName>
        <fullName evidence="3">Uncharacterized protein</fullName>
    </submittedName>
</protein>
<evidence type="ECO:0000256" key="1">
    <source>
        <dbReference type="SAM" id="Phobius"/>
    </source>
</evidence>
<reference evidence="3 4" key="1">
    <citation type="submission" date="2024-04" db="EMBL/GenBank/DDBJ databases">
        <authorList>
            <consortium name="Genoscope - CEA"/>
            <person name="William W."/>
        </authorList>
    </citation>
    <scope>NUCLEOTIDE SEQUENCE [LARGE SCALE GENOMIC DNA]</scope>
</reference>
<comment type="caution">
    <text evidence="3">The sequence shown here is derived from an EMBL/GenBank/DDBJ whole genome shotgun (WGS) entry which is preliminary data.</text>
</comment>
<feature type="transmembrane region" description="Helical" evidence="1">
    <location>
        <begin position="75"/>
        <end position="102"/>
    </location>
</feature>
<gene>
    <name evidence="3" type="ORF">GSLYS_00006194001</name>
</gene>
<accession>A0AAV2HDZ5</accession>